<name>A0A1N6Y079_9EURY</name>
<proteinExistence type="predicted"/>
<protein>
    <recommendedName>
        <fullName evidence="1">DUF7123 domain-containing protein</fullName>
    </recommendedName>
</protein>
<evidence type="ECO:0000313" key="3">
    <source>
        <dbReference type="Proteomes" id="UP000186914"/>
    </source>
</evidence>
<dbReference type="AlphaFoldDB" id="A0A1N6Y079"/>
<accession>A0A1N6Y079</accession>
<evidence type="ECO:0000259" key="1">
    <source>
        <dbReference type="Pfam" id="PF23438"/>
    </source>
</evidence>
<dbReference type="InterPro" id="IPR055547">
    <property type="entry name" value="DUF7123"/>
</dbReference>
<dbReference type="Pfam" id="PF23438">
    <property type="entry name" value="DUF7123"/>
    <property type="match status" value="1"/>
</dbReference>
<dbReference type="Gene3D" id="1.10.10.10">
    <property type="entry name" value="Winged helix-like DNA-binding domain superfamily/Winged helix DNA-binding domain"/>
    <property type="match status" value="1"/>
</dbReference>
<organism evidence="2 3">
    <name type="scientific">Haladaptatus litoreus</name>
    <dbReference type="NCBI Taxonomy" id="553468"/>
    <lineage>
        <taxon>Archaea</taxon>
        <taxon>Methanobacteriati</taxon>
        <taxon>Methanobacteriota</taxon>
        <taxon>Stenosarchaea group</taxon>
        <taxon>Halobacteria</taxon>
        <taxon>Halobacteriales</taxon>
        <taxon>Haladaptataceae</taxon>
        <taxon>Haladaptatus</taxon>
    </lineage>
</organism>
<evidence type="ECO:0000313" key="2">
    <source>
        <dbReference type="EMBL" id="SIR08042.1"/>
    </source>
</evidence>
<gene>
    <name evidence="2" type="ORF">SAMN05421858_1347</name>
</gene>
<dbReference type="Proteomes" id="UP000186914">
    <property type="component" value="Unassembled WGS sequence"/>
</dbReference>
<keyword evidence="3" id="KW-1185">Reference proteome</keyword>
<sequence length="86" mass="9929">MVKAIWHVLVVRMTEFTNEEQRILEFLRDSVSGGERYFRAKNIAKHLGLSSKQVGSRLPKLAEKSDDVDIEKWGRARSTTWKVSPN</sequence>
<reference evidence="3" key="1">
    <citation type="submission" date="2017-01" db="EMBL/GenBank/DDBJ databases">
        <authorList>
            <person name="Varghese N."/>
            <person name="Submissions S."/>
        </authorList>
    </citation>
    <scope>NUCLEOTIDE SEQUENCE [LARGE SCALE GENOMIC DNA]</scope>
    <source>
        <strain evidence="3">CGMCC 1.7737</strain>
    </source>
</reference>
<dbReference type="InterPro" id="IPR036388">
    <property type="entry name" value="WH-like_DNA-bd_sf"/>
</dbReference>
<dbReference type="EMBL" id="FTNO01000001">
    <property type="protein sequence ID" value="SIR08042.1"/>
    <property type="molecule type" value="Genomic_DNA"/>
</dbReference>
<feature type="domain" description="DUF7123" evidence="1">
    <location>
        <begin position="13"/>
        <end position="84"/>
    </location>
</feature>